<dbReference type="CDD" id="cd06170">
    <property type="entry name" value="LuxR_C_like"/>
    <property type="match status" value="1"/>
</dbReference>
<organism evidence="7 8">
    <name type="scientific">Planctomicrobium piriforme</name>
    <dbReference type="NCBI Taxonomy" id="1576369"/>
    <lineage>
        <taxon>Bacteria</taxon>
        <taxon>Pseudomonadati</taxon>
        <taxon>Planctomycetota</taxon>
        <taxon>Planctomycetia</taxon>
        <taxon>Planctomycetales</taxon>
        <taxon>Planctomycetaceae</taxon>
        <taxon>Planctomicrobium</taxon>
    </lineage>
</organism>
<evidence type="ECO:0000313" key="8">
    <source>
        <dbReference type="Proteomes" id="UP000199518"/>
    </source>
</evidence>
<dbReference type="Pfam" id="PF00196">
    <property type="entry name" value="GerE"/>
    <property type="match status" value="1"/>
</dbReference>
<reference evidence="8" key="1">
    <citation type="submission" date="2016-10" db="EMBL/GenBank/DDBJ databases">
        <authorList>
            <person name="Varghese N."/>
            <person name="Submissions S."/>
        </authorList>
    </citation>
    <scope>NUCLEOTIDE SEQUENCE [LARGE SCALE GENOMIC DNA]</scope>
    <source>
        <strain evidence="8">DSM 26348</strain>
    </source>
</reference>
<evidence type="ECO:0000259" key="5">
    <source>
        <dbReference type="PROSITE" id="PS50043"/>
    </source>
</evidence>
<feature type="compositionally biased region" description="Polar residues" evidence="4">
    <location>
        <begin position="12"/>
        <end position="21"/>
    </location>
</feature>
<feature type="domain" description="Response regulatory" evidence="6">
    <location>
        <begin position="44"/>
        <end position="161"/>
    </location>
</feature>
<accession>A0A1I3STI9</accession>
<dbReference type="PANTHER" id="PTHR43214:SF43">
    <property type="entry name" value="TWO-COMPONENT RESPONSE REGULATOR"/>
    <property type="match status" value="1"/>
</dbReference>
<name>A0A1I3STI9_9PLAN</name>
<feature type="domain" description="HTH luxR-type" evidence="5">
    <location>
        <begin position="187"/>
        <end position="252"/>
    </location>
</feature>
<dbReference type="SUPFAM" id="SSF46894">
    <property type="entry name" value="C-terminal effector domain of the bipartite response regulators"/>
    <property type="match status" value="1"/>
</dbReference>
<keyword evidence="2 7" id="KW-0238">DNA-binding</keyword>
<dbReference type="PROSITE" id="PS50043">
    <property type="entry name" value="HTH_LUXR_2"/>
    <property type="match status" value="1"/>
</dbReference>
<dbReference type="GO" id="GO:0000160">
    <property type="term" value="P:phosphorelay signal transduction system"/>
    <property type="evidence" value="ECO:0007669"/>
    <property type="project" value="InterPro"/>
</dbReference>
<dbReference type="InterPro" id="IPR011006">
    <property type="entry name" value="CheY-like_superfamily"/>
</dbReference>
<dbReference type="Proteomes" id="UP000199518">
    <property type="component" value="Unassembled WGS sequence"/>
</dbReference>
<dbReference type="InterPro" id="IPR016032">
    <property type="entry name" value="Sig_transdc_resp-reg_C-effctor"/>
</dbReference>
<dbReference type="SMART" id="SM00421">
    <property type="entry name" value="HTH_LUXR"/>
    <property type="match status" value="1"/>
</dbReference>
<proteinExistence type="predicted"/>
<dbReference type="InterPro" id="IPR039420">
    <property type="entry name" value="WalR-like"/>
</dbReference>
<evidence type="ECO:0000313" key="7">
    <source>
        <dbReference type="EMBL" id="SFJ60717.1"/>
    </source>
</evidence>
<dbReference type="InterPro" id="IPR058245">
    <property type="entry name" value="NreC/VraR/RcsB-like_REC"/>
</dbReference>
<protein>
    <submittedName>
        <fullName evidence="7">DNA-binding response regulator, NarL/FixJ family, contains REC and HTH domains</fullName>
    </submittedName>
</protein>
<keyword evidence="8" id="KW-1185">Reference proteome</keyword>
<dbReference type="PRINTS" id="PR00038">
    <property type="entry name" value="HTHLUXR"/>
</dbReference>
<dbReference type="SUPFAM" id="SSF52172">
    <property type="entry name" value="CheY-like"/>
    <property type="match status" value="1"/>
</dbReference>
<dbReference type="PANTHER" id="PTHR43214">
    <property type="entry name" value="TWO-COMPONENT RESPONSE REGULATOR"/>
    <property type="match status" value="1"/>
</dbReference>
<dbReference type="OrthoDB" id="275810at2"/>
<dbReference type="AlphaFoldDB" id="A0A1I3STI9"/>
<evidence type="ECO:0000256" key="2">
    <source>
        <dbReference type="ARBA" id="ARBA00023125"/>
    </source>
</evidence>
<dbReference type="EMBL" id="FOQD01000025">
    <property type="protein sequence ID" value="SFJ60717.1"/>
    <property type="molecule type" value="Genomic_DNA"/>
</dbReference>
<dbReference type="RefSeq" id="WP_092056802.1">
    <property type="nucleotide sequence ID" value="NZ_FOQD01000025.1"/>
</dbReference>
<feature type="region of interest" description="Disordered" evidence="4">
    <location>
        <begin position="1"/>
        <end position="31"/>
    </location>
</feature>
<evidence type="ECO:0000256" key="4">
    <source>
        <dbReference type="SAM" id="MobiDB-lite"/>
    </source>
</evidence>
<dbReference type="GO" id="GO:0003677">
    <property type="term" value="F:DNA binding"/>
    <property type="evidence" value="ECO:0007669"/>
    <property type="project" value="UniProtKB-KW"/>
</dbReference>
<dbReference type="GO" id="GO:0006355">
    <property type="term" value="P:regulation of DNA-templated transcription"/>
    <property type="evidence" value="ECO:0007669"/>
    <property type="project" value="InterPro"/>
</dbReference>
<evidence type="ECO:0000256" key="3">
    <source>
        <dbReference type="PROSITE-ProRule" id="PRU00169"/>
    </source>
</evidence>
<evidence type="ECO:0000259" key="6">
    <source>
        <dbReference type="PROSITE" id="PS50110"/>
    </source>
</evidence>
<dbReference type="Gene3D" id="3.40.50.2300">
    <property type="match status" value="1"/>
</dbReference>
<dbReference type="InterPro" id="IPR000792">
    <property type="entry name" value="Tscrpt_reg_LuxR_C"/>
</dbReference>
<dbReference type="CDD" id="cd17535">
    <property type="entry name" value="REC_NarL-like"/>
    <property type="match status" value="1"/>
</dbReference>
<dbReference type="SMART" id="SM00448">
    <property type="entry name" value="REC"/>
    <property type="match status" value="1"/>
</dbReference>
<keyword evidence="1 3" id="KW-0597">Phosphoprotein</keyword>
<sequence length="256" mass="27886">MTLRQDHPCQPQPSAATLTKSNGHEAGFQNPVVRQPGRPIPAIRLMLVDDHHMVAESLGRLLATAPDLDVVAVANSGEEAIRDATALEPDVVLMDIQLPDRSGFDVASEILRRSNRKIKILFLSGSVVDLHIRLALKMRSGGVVGKNCSVSFLMEAVRKVASGQQAFDPEVESRLESGPDGAKQLGPTSALAELSFRKLEILGHLARGLSVKEIAELLHLSEKAVDSHKYRIMKELDVHDRVELALLAVREGLLQP</sequence>
<dbReference type="PROSITE" id="PS50110">
    <property type="entry name" value="RESPONSE_REGULATORY"/>
    <property type="match status" value="1"/>
</dbReference>
<evidence type="ECO:0000256" key="1">
    <source>
        <dbReference type="ARBA" id="ARBA00022553"/>
    </source>
</evidence>
<dbReference type="STRING" id="1576369.SAMN05421753_12532"/>
<dbReference type="InterPro" id="IPR001789">
    <property type="entry name" value="Sig_transdc_resp-reg_receiver"/>
</dbReference>
<gene>
    <name evidence="7" type="ORF">SAMN05421753_12532</name>
</gene>
<dbReference type="Pfam" id="PF00072">
    <property type="entry name" value="Response_reg"/>
    <property type="match status" value="1"/>
</dbReference>
<feature type="modified residue" description="4-aspartylphosphate" evidence="3">
    <location>
        <position position="95"/>
    </location>
</feature>